<dbReference type="SMART" id="SM00369">
    <property type="entry name" value="LRR_TYP"/>
    <property type="match status" value="3"/>
</dbReference>
<evidence type="ECO:0000256" key="1">
    <source>
        <dbReference type="ARBA" id="ARBA00004167"/>
    </source>
</evidence>
<dbReference type="Gene3D" id="3.80.10.10">
    <property type="entry name" value="Ribonuclease Inhibitor"/>
    <property type="match status" value="2"/>
</dbReference>
<keyword evidence="5 10" id="KW-0732">Signal</keyword>
<comment type="caution">
    <text evidence="13">The sequence shown here is derived from an EMBL/GenBank/DDBJ whole genome shotgun (WGS) entry which is preliminary data.</text>
</comment>
<evidence type="ECO:0008006" key="15">
    <source>
        <dbReference type="Google" id="ProtNLM"/>
    </source>
</evidence>
<dbReference type="Proteomes" id="UP001154282">
    <property type="component" value="Unassembled WGS sequence"/>
</dbReference>
<keyword evidence="7" id="KW-1133">Transmembrane helix</keyword>
<gene>
    <name evidence="13" type="ORF">LITE_LOCUS47965</name>
</gene>
<evidence type="ECO:0000259" key="11">
    <source>
        <dbReference type="Pfam" id="PF08263"/>
    </source>
</evidence>
<name>A0AAV0RGD9_9ROSI</name>
<feature type="signal peptide" evidence="10">
    <location>
        <begin position="1"/>
        <end position="18"/>
    </location>
</feature>
<keyword evidence="14" id="KW-1185">Reference proteome</keyword>
<evidence type="ECO:0000256" key="7">
    <source>
        <dbReference type="ARBA" id="ARBA00022989"/>
    </source>
</evidence>
<dbReference type="InterPro" id="IPR051848">
    <property type="entry name" value="PGIP"/>
</dbReference>
<evidence type="ECO:0000256" key="9">
    <source>
        <dbReference type="ARBA" id="ARBA00038043"/>
    </source>
</evidence>
<dbReference type="EMBL" id="CAMGYJ010000010">
    <property type="protein sequence ID" value="CAI0556400.1"/>
    <property type="molecule type" value="Genomic_DNA"/>
</dbReference>
<dbReference type="InterPro" id="IPR003591">
    <property type="entry name" value="Leu-rich_rpt_typical-subtyp"/>
</dbReference>
<comment type="similarity">
    <text evidence="9">Belongs to the polygalacturonase-inhibiting protein family.</text>
</comment>
<keyword evidence="6" id="KW-0677">Repeat</keyword>
<evidence type="ECO:0000256" key="5">
    <source>
        <dbReference type="ARBA" id="ARBA00022729"/>
    </source>
</evidence>
<dbReference type="InterPro" id="IPR001611">
    <property type="entry name" value="Leu-rich_rpt"/>
</dbReference>
<proteinExistence type="inferred from homology"/>
<evidence type="ECO:0000256" key="4">
    <source>
        <dbReference type="ARBA" id="ARBA00022692"/>
    </source>
</evidence>
<dbReference type="GO" id="GO:0016020">
    <property type="term" value="C:membrane"/>
    <property type="evidence" value="ECO:0007669"/>
    <property type="project" value="UniProtKB-SubCell"/>
</dbReference>
<reference evidence="13" key="1">
    <citation type="submission" date="2022-08" db="EMBL/GenBank/DDBJ databases">
        <authorList>
            <person name="Gutierrez-Valencia J."/>
        </authorList>
    </citation>
    <scope>NUCLEOTIDE SEQUENCE</scope>
</reference>
<dbReference type="FunFam" id="3.80.10.10:FF:000095">
    <property type="entry name" value="LRR receptor-like serine/threonine-protein kinase GSO1"/>
    <property type="match status" value="1"/>
</dbReference>
<evidence type="ECO:0000256" key="6">
    <source>
        <dbReference type="ARBA" id="ARBA00022737"/>
    </source>
</evidence>
<dbReference type="Pfam" id="PF23598">
    <property type="entry name" value="LRR_14"/>
    <property type="match status" value="1"/>
</dbReference>
<keyword evidence="4" id="KW-0812">Transmembrane</keyword>
<dbReference type="Pfam" id="PF00560">
    <property type="entry name" value="LRR_1"/>
    <property type="match status" value="1"/>
</dbReference>
<keyword evidence="3" id="KW-0433">Leucine-rich repeat</keyword>
<dbReference type="PANTHER" id="PTHR48059">
    <property type="entry name" value="POLYGALACTURONASE INHIBITOR 1"/>
    <property type="match status" value="1"/>
</dbReference>
<sequence>MKTLILFFSILTLQLLRATSDGCHPDDEKGLMSFKAGITHDPSGMLSLWKPGTDCCQWRTTTCLASGRVNSIWLTGSPDQPNSYLAGTISPSLAKLEFLNGLYMMNLRNITGGFPTWLYGMHNLMYLYLQNVPLTGRLPRDIGRFGGRLNALNLAGNRFTGAIPSSISNLTSLSELNLAGNFLTGKFPLGIRNLTNLETLDLQNNQLARSIPEIFSSLTRLRYLRLSGNNFTGKIPNSISSLSPNLEYLELARNSLTSQIPSFLGSFHSLDTMNLAWNNLTGPVPKSFKNLTKIFNLDLSHNSLVDPFPVMNVMGIETLDLSYNKFHLGRIPDWASSSPILYSLKLAKCGIKMNLTNWRPQQTYFYDYLDLSENEIWGSPVWLLNQTDYLVGFWASGNKLSFDLRQMRIVGTMKDLDLSRNSIYGGVPSSVAGLRNLNVSWNHLCGRLPPTKFPASSFEGNKCLCGSPLQPCK</sequence>
<accession>A0AAV0RGD9</accession>
<evidence type="ECO:0000256" key="10">
    <source>
        <dbReference type="SAM" id="SignalP"/>
    </source>
</evidence>
<dbReference type="InterPro" id="IPR032675">
    <property type="entry name" value="LRR_dom_sf"/>
</dbReference>
<dbReference type="SUPFAM" id="SSF52058">
    <property type="entry name" value="L domain-like"/>
    <property type="match status" value="2"/>
</dbReference>
<dbReference type="PANTHER" id="PTHR48059:SF19">
    <property type="entry name" value="RECEPTOR-LIKE PROTEIN KINASE 5"/>
    <property type="match status" value="1"/>
</dbReference>
<comment type="subcellular location">
    <subcellularLocation>
        <location evidence="2">Cell envelope</location>
    </subcellularLocation>
    <subcellularLocation>
        <location evidence="1">Membrane</location>
        <topology evidence="1">Single-pass membrane protein</topology>
    </subcellularLocation>
</comment>
<evidence type="ECO:0000313" key="14">
    <source>
        <dbReference type="Proteomes" id="UP001154282"/>
    </source>
</evidence>
<organism evidence="13 14">
    <name type="scientific">Linum tenue</name>
    <dbReference type="NCBI Taxonomy" id="586396"/>
    <lineage>
        <taxon>Eukaryota</taxon>
        <taxon>Viridiplantae</taxon>
        <taxon>Streptophyta</taxon>
        <taxon>Embryophyta</taxon>
        <taxon>Tracheophyta</taxon>
        <taxon>Spermatophyta</taxon>
        <taxon>Magnoliopsida</taxon>
        <taxon>eudicotyledons</taxon>
        <taxon>Gunneridae</taxon>
        <taxon>Pentapetalae</taxon>
        <taxon>rosids</taxon>
        <taxon>fabids</taxon>
        <taxon>Malpighiales</taxon>
        <taxon>Linaceae</taxon>
        <taxon>Linum</taxon>
    </lineage>
</organism>
<evidence type="ECO:0000313" key="13">
    <source>
        <dbReference type="EMBL" id="CAI0556400.1"/>
    </source>
</evidence>
<feature type="domain" description="Disease resistance R13L4/SHOC-2-like LRR" evidence="12">
    <location>
        <begin position="185"/>
        <end position="346"/>
    </location>
</feature>
<evidence type="ECO:0000259" key="12">
    <source>
        <dbReference type="Pfam" id="PF23598"/>
    </source>
</evidence>
<dbReference type="AlphaFoldDB" id="A0AAV0RGD9"/>
<dbReference type="PROSITE" id="PS51450">
    <property type="entry name" value="LRR"/>
    <property type="match status" value="1"/>
</dbReference>
<keyword evidence="8" id="KW-0472">Membrane</keyword>
<evidence type="ECO:0000256" key="3">
    <source>
        <dbReference type="ARBA" id="ARBA00022614"/>
    </source>
</evidence>
<dbReference type="Pfam" id="PF08263">
    <property type="entry name" value="LRRNT_2"/>
    <property type="match status" value="1"/>
</dbReference>
<evidence type="ECO:0000256" key="2">
    <source>
        <dbReference type="ARBA" id="ARBA00004196"/>
    </source>
</evidence>
<feature type="domain" description="Leucine-rich repeat-containing N-terminal plant-type" evidence="11">
    <location>
        <begin position="24"/>
        <end position="63"/>
    </location>
</feature>
<evidence type="ECO:0000256" key="8">
    <source>
        <dbReference type="ARBA" id="ARBA00023136"/>
    </source>
</evidence>
<feature type="chain" id="PRO_5043773871" description="Leucine-rich repeat-containing N-terminal plant-type domain-containing protein" evidence="10">
    <location>
        <begin position="19"/>
        <end position="473"/>
    </location>
</feature>
<dbReference type="InterPro" id="IPR013210">
    <property type="entry name" value="LRR_N_plant-typ"/>
</dbReference>
<protein>
    <recommendedName>
        <fullName evidence="15">Leucine-rich repeat-containing N-terminal plant-type domain-containing protein</fullName>
    </recommendedName>
</protein>
<dbReference type="InterPro" id="IPR055414">
    <property type="entry name" value="LRR_R13L4/SHOC2-like"/>
</dbReference>